<dbReference type="PANTHER" id="PTHR35089">
    <property type="entry name" value="CHAPERONE PROTEIN SKP"/>
    <property type="match status" value="1"/>
</dbReference>
<dbReference type="EMBL" id="JPJI01000032">
    <property type="protein sequence ID" value="KEZ92667.1"/>
    <property type="molecule type" value="Genomic_DNA"/>
</dbReference>
<dbReference type="GO" id="GO:0051082">
    <property type="term" value="F:unfolded protein binding"/>
    <property type="evidence" value="ECO:0007669"/>
    <property type="project" value="InterPro"/>
</dbReference>
<dbReference type="GeneID" id="90596734"/>
<name>A0A084JUN3_NONUL</name>
<dbReference type="Gene3D" id="3.30.910.20">
    <property type="entry name" value="Skp domain"/>
    <property type="match status" value="1"/>
</dbReference>
<dbReference type="Pfam" id="PF03938">
    <property type="entry name" value="OmpH"/>
    <property type="match status" value="1"/>
</dbReference>
<feature type="chain" id="PRO_5001777537" evidence="4">
    <location>
        <begin position="26"/>
        <end position="176"/>
    </location>
</feature>
<organism evidence="5 7">
    <name type="scientific">Nonlabens ulvanivorans</name>
    <name type="common">Persicivirga ulvanivorans</name>
    <dbReference type="NCBI Taxonomy" id="906888"/>
    <lineage>
        <taxon>Bacteria</taxon>
        <taxon>Pseudomonadati</taxon>
        <taxon>Bacteroidota</taxon>
        <taxon>Flavobacteriia</taxon>
        <taxon>Flavobacteriales</taxon>
        <taxon>Flavobacteriaceae</taxon>
        <taxon>Nonlabens</taxon>
    </lineage>
</organism>
<dbReference type="Proteomes" id="UP000239997">
    <property type="component" value="Unassembled WGS sequence"/>
</dbReference>
<dbReference type="InterPro" id="IPR005632">
    <property type="entry name" value="Chaperone_Skp"/>
</dbReference>
<evidence type="ECO:0000313" key="8">
    <source>
        <dbReference type="Proteomes" id="UP000239997"/>
    </source>
</evidence>
<gene>
    <name evidence="5" type="ORF">IL45_11000</name>
    <name evidence="6" type="ORF">LY02_00725</name>
</gene>
<dbReference type="OrthoDB" id="1524711at2"/>
<dbReference type="EMBL" id="PVNA01000001">
    <property type="protein sequence ID" value="PRX15508.1"/>
    <property type="molecule type" value="Genomic_DNA"/>
</dbReference>
<protein>
    <submittedName>
        <fullName evidence="5 6">Membrane protein</fullName>
    </submittedName>
</protein>
<keyword evidence="8" id="KW-1185">Reference proteome</keyword>
<dbReference type="AlphaFoldDB" id="A0A084JUN3"/>
<evidence type="ECO:0000313" key="7">
    <source>
        <dbReference type="Proteomes" id="UP000028531"/>
    </source>
</evidence>
<proteinExistence type="inferred from homology"/>
<dbReference type="RefSeq" id="WP_036583761.1">
    <property type="nucleotide sequence ID" value="NZ_CP136694.1"/>
</dbReference>
<feature type="signal peptide" evidence="4">
    <location>
        <begin position="1"/>
        <end position="25"/>
    </location>
</feature>
<dbReference type="SUPFAM" id="SSF111384">
    <property type="entry name" value="OmpH-like"/>
    <property type="match status" value="1"/>
</dbReference>
<feature type="coiled-coil region" evidence="3">
    <location>
        <begin position="58"/>
        <end position="92"/>
    </location>
</feature>
<sequence length="176" mass="19647">MKQVKTLITAVVVMFLMAGINTVQAQATPSKVCHVASQELVEQLPQAKAADKQLRDLAKTYEATLGEMDKELQNKAEQLKSLAESRSDEENQRAYQELMAGQKKLEEYYQSSQQAMAQKRTDLLKPLYKKVRDAIQKVARAKGFDYVLDSTTGTGVIMADGYDITPDVKKELGITQ</sequence>
<evidence type="ECO:0000256" key="1">
    <source>
        <dbReference type="ARBA" id="ARBA00009091"/>
    </source>
</evidence>
<dbReference type="Proteomes" id="UP000028531">
    <property type="component" value="Unassembled WGS sequence"/>
</dbReference>
<evidence type="ECO:0000256" key="2">
    <source>
        <dbReference type="ARBA" id="ARBA00022729"/>
    </source>
</evidence>
<evidence type="ECO:0000256" key="4">
    <source>
        <dbReference type="SAM" id="SignalP"/>
    </source>
</evidence>
<dbReference type="GO" id="GO:0005829">
    <property type="term" value="C:cytosol"/>
    <property type="evidence" value="ECO:0007669"/>
    <property type="project" value="TreeGrafter"/>
</dbReference>
<reference evidence="5 7" key="1">
    <citation type="submission" date="2014-07" db="EMBL/GenBank/DDBJ databases">
        <title>Draft genome sequence of Nonlabens ulvanivorans, an ulvan degrading bacterium.</title>
        <authorList>
            <person name="Kopel M."/>
            <person name="Helbert W."/>
            <person name="Henrissat B."/>
            <person name="Doniger T."/>
            <person name="Banin E."/>
        </authorList>
    </citation>
    <scope>NUCLEOTIDE SEQUENCE [LARGE SCALE GENOMIC DNA]</scope>
    <source>
        <strain evidence="5 7">PLR</strain>
    </source>
</reference>
<accession>A0A084JUN3</accession>
<evidence type="ECO:0000313" key="6">
    <source>
        <dbReference type="EMBL" id="PRX15508.1"/>
    </source>
</evidence>
<dbReference type="PANTHER" id="PTHR35089:SF1">
    <property type="entry name" value="CHAPERONE PROTEIN SKP"/>
    <property type="match status" value="1"/>
</dbReference>
<keyword evidence="3" id="KW-0175">Coiled coil</keyword>
<dbReference type="InterPro" id="IPR024930">
    <property type="entry name" value="Skp_dom_sf"/>
</dbReference>
<evidence type="ECO:0000256" key="3">
    <source>
        <dbReference type="SAM" id="Coils"/>
    </source>
</evidence>
<comment type="caution">
    <text evidence="5">The sequence shown here is derived from an EMBL/GenBank/DDBJ whole genome shotgun (WGS) entry which is preliminary data.</text>
</comment>
<keyword evidence="2 4" id="KW-0732">Signal</keyword>
<dbReference type="SMART" id="SM00935">
    <property type="entry name" value="OmpH"/>
    <property type="match status" value="1"/>
</dbReference>
<reference evidence="6 8" key="2">
    <citation type="submission" date="2018-03" db="EMBL/GenBank/DDBJ databases">
        <title>Genomic Encyclopedia of Archaeal and Bacterial Type Strains, Phase II (KMG-II): from individual species to whole genera.</title>
        <authorList>
            <person name="Goeker M."/>
        </authorList>
    </citation>
    <scope>NUCLEOTIDE SEQUENCE [LARGE SCALE GENOMIC DNA]</scope>
    <source>
        <strain evidence="6 8">DSM 22727</strain>
    </source>
</reference>
<evidence type="ECO:0000313" key="5">
    <source>
        <dbReference type="EMBL" id="KEZ92667.1"/>
    </source>
</evidence>
<dbReference type="GO" id="GO:0050821">
    <property type="term" value="P:protein stabilization"/>
    <property type="evidence" value="ECO:0007669"/>
    <property type="project" value="TreeGrafter"/>
</dbReference>
<comment type="similarity">
    <text evidence="1">Belongs to the Skp family.</text>
</comment>